<dbReference type="SUPFAM" id="SSF75005">
    <property type="entry name" value="Arabinanase/levansucrase/invertase"/>
    <property type="match status" value="1"/>
</dbReference>
<dbReference type="InterPro" id="IPR006311">
    <property type="entry name" value="TAT_signal"/>
</dbReference>
<dbReference type="PANTHER" id="PTHR43301:SF3">
    <property type="entry name" value="ARABINAN ENDO-1,5-ALPHA-L-ARABINOSIDASE A-RELATED"/>
    <property type="match status" value="1"/>
</dbReference>
<dbReference type="Gene3D" id="2.60.120.200">
    <property type="match status" value="1"/>
</dbReference>
<organism evidence="6 7">
    <name type="scientific">Nocardioides vastitatis</name>
    <dbReference type="NCBI Taxonomy" id="2568655"/>
    <lineage>
        <taxon>Bacteria</taxon>
        <taxon>Bacillati</taxon>
        <taxon>Actinomycetota</taxon>
        <taxon>Actinomycetes</taxon>
        <taxon>Propionibacteriales</taxon>
        <taxon>Nocardioidaceae</taxon>
        <taxon>Nocardioides</taxon>
    </lineage>
</organism>
<dbReference type="InterPro" id="IPR013320">
    <property type="entry name" value="ConA-like_dom_sf"/>
</dbReference>
<evidence type="ECO:0000259" key="5">
    <source>
        <dbReference type="Pfam" id="PF20578"/>
    </source>
</evidence>
<dbReference type="PANTHER" id="PTHR43301">
    <property type="entry name" value="ARABINAN ENDO-1,5-ALPHA-L-ARABINOSIDASE"/>
    <property type="match status" value="1"/>
</dbReference>
<evidence type="ECO:0000256" key="2">
    <source>
        <dbReference type="ARBA" id="ARBA00023295"/>
    </source>
</evidence>
<dbReference type="InterPro" id="IPR013783">
    <property type="entry name" value="Ig-like_fold"/>
</dbReference>
<evidence type="ECO:0000313" key="6">
    <source>
        <dbReference type="EMBL" id="MFC5730592.1"/>
    </source>
</evidence>
<dbReference type="Gene3D" id="2.60.40.2700">
    <property type="match status" value="1"/>
</dbReference>
<keyword evidence="1" id="KW-0378">Hydrolase</keyword>
<keyword evidence="2" id="KW-0326">Glycosidase</keyword>
<dbReference type="Pfam" id="PF20578">
    <property type="entry name" value="aBig_2"/>
    <property type="match status" value="1"/>
</dbReference>
<dbReference type="Proteomes" id="UP001596072">
    <property type="component" value="Unassembled WGS sequence"/>
</dbReference>
<dbReference type="InterPro" id="IPR046780">
    <property type="entry name" value="aBig_2"/>
</dbReference>
<dbReference type="CDD" id="cd08983">
    <property type="entry name" value="GH43_Bt3655-like"/>
    <property type="match status" value="1"/>
</dbReference>
<feature type="domain" description="Bacterial Ig-like" evidence="4">
    <location>
        <begin position="680"/>
        <end position="735"/>
    </location>
</feature>
<evidence type="ECO:0000256" key="1">
    <source>
        <dbReference type="ARBA" id="ARBA00022801"/>
    </source>
</evidence>
<dbReference type="InterPro" id="IPR050727">
    <property type="entry name" value="GH43_arabinanases"/>
</dbReference>
<evidence type="ECO:0000256" key="3">
    <source>
        <dbReference type="SAM" id="SignalP"/>
    </source>
</evidence>
<reference evidence="7" key="1">
    <citation type="journal article" date="2019" name="Int. J. Syst. Evol. Microbiol.">
        <title>The Global Catalogue of Microorganisms (GCM) 10K type strain sequencing project: providing services to taxonomists for standard genome sequencing and annotation.</title>
        <authorList>
            <consortium name="The Broad Institute Genomics Platform"/>
            <consortium name="The Broad Institute Genome Sequencing Center for Infectious Disease"/>
            <person name="Wu L."/>
            <person name="Ma J."/>
        </authorList>
    </citation>
    <scope>NUCLEOTIDE SEQUENCE [LARGE SCALE GENOMIC DNA]</scope>
    <source>
        <strain evidence="7">YIM 94188</strain>
    </source>
</reference>
<gene>
    <name evidence="6" type="ORF">ACFPQB_16850</name>
</gene>
<dbReference type="InterPro" id="IPR023296">
    <property type="entry name" value="Glyco_hydro_beta-prop_sf"/>
</dbReference>
<proteinExistence type="predicted"/>
<dbReference type="PROSITE" id="PS51318">
    <property type="entry name" value="TAT"/>
    <property type="match status" value="1"/>
</dbReference>
<dbReference type="EMBL" id="JBHSNS010000009">
    <property type="protein sequence ID" value="MFC5730592.1"/>
    <property type="molecule type" value="Genomic_DNA"/>
</dbReference>
<feature type="chain" id="PRO_5046792662" evidence="3">
    <location>
        <begin position="34"/>
        <end position="956"/>
    </location>
</feature>
<dbReference type="SUPFAM" id="SSF49899">
    <property type="entry name" value="Concanavalin A-like lectins/glucanases"/>
    <property type="match status" value="1"/>
</dbReference>
<keyword evidence="7" id="KW-1185">Reference proteome</keyword>
<protein>
    <submittedName>
        <fullName evidence="6">LamG-like jellyroll fold domain-containing protein</fullName>
    </submittedName>
</protein>
<dbReference type="Pfam" id="PF13385">
    <property type="entry name" value="Laminin_G_3"/>
    <property type="match status" value="1"/>
</dbReference>
<comment type="caution">
    <text evidence="6">The sequence shown here is derived from an EMBL/GenBank/DDBJ whole genome shotgun (WGS) entry which is preliminary data.</text>
</comment>
<name>A0ABW0ZJQ2_9ACTN</name>
<dbReference type="RefSeq" id="WP_136434640.1">
    <property type="nucleotide sequence ID" value="NZ_JBHSNS010000009.1"/>
</dbReference>
<keyword evidence="3" id="KW-0732">Signal</keyword>
<sequence length="956" mass="101332">MTRTPRRGIAALAAAALLGGTLAAAVAPVSADAADSADDPAAPRDGLVAEYLLDETAGTVVHNTADGSASDGDALDATLRQGGDALWGDGSLGFTGGTKASGSWVELPDDLLAGRQQATISTELWADPAMLAGFHFLWNIGNDATNSYFFSSLNCAGDRRTLVGLKNGTEALVQAPTCATAAQRWTNLTVTVDGISDTAQVFVDGERVASGAMPWSPAEITDQSLNAIGRAPWPDPLFKGRVGAFRVYDRVLSSGEVATLSDADAVEHADELAAAAQALLEGFRDRTVNGDTTLSTANGAVSWTSGNPAVVTADGEVTQPPRGSEPVMVELTAHASVRGASASKTIEVTVVPEAAPEDPYGYLMVHFIEDSRGYAEKIYLDVSRDDDPTHWKPLNDGRPILASNLGTTGVRDPYLTFNPETKTWYIIATDLRVFGGDNAGWGSWSRRGSLHLNVWESKDLVEWGPLRQLEVSPPTAGMSWAPEATWSPALGKFVVYWSSTLFAENDPQHTGATYSRIVYGTTSDFKTDYEYQGVMIDTGADVIDATVVQDRGTTYRLTKDNGGGRGIYYEKTTAPDWWLPSTSWTQIQTNIGQADYGAVEGPAIFKDHGRDHWYLYVDVIPSTGYRPYETADLDAGFTRLDTGATGFTMAPSTKHGGIVSLTKAQYDTVRLSDLDQLVTQEVEVTTDEDVPPELPAAAEVVLNDGEETTAPIVWDEVEPSEYETPGEFTVEGQVRSIGNNLNDSTGAGVPLTSSTGIDNVVTATVTVEDVEVPAAPVATSPPIVTGTPMVGRRLTATTGRWDVAGVSTTVQWLSGGVPVPGATNPAYVVRAADVGRRLSVRVTATAPGRVPGTATSVPTASVARAATATSLRAAPRKVKARDRVRVVVEVRATGVVPTGVVKIRLDGKVVRTVRLAGGVARTYLTVKDRGRHRIVASYGGTRWAAPSSAVTTVRAR</sequence>
<feature type="signal peptide" evidence="3">
    <location>
        <begin position="1"/>
        <end position="33"/>
    </location>
</feature>
<feature type="domain" description="Atrophied bacterial Ig" evidence="5">
    <location>
        <begin position="288"/>
        <end position="352"/>
    </location>
</feature>
<evidence type="ECO:0000259" key="4">
    <source>
        <dbReference type="Pfam" id="PF07532"/>
    </source>
</evidence>
<dbReference type="InterPro" id="IPR011081">
    <property type="entry name" value="Big_4"/>
</dbReference>
<accession>A0ABW0ZJQ2</accession>
<evidence type="ECO:0000313" key="7">
    <source>
        <dbReference type="Proteomes" id="UP001596072"/>
    </source>
</evidence>
<dbReference type="Pfam" id="PF07532">
    <property type="entry name" value="Big_4"/>
    <property type="match status" value="1"/>
</dbReference>
<dbReference type="Gene3D" id="2.115.10.20">
    <property type="entry name" value="Glycosyl hydrolase domain, family 43"/>
    <property type="match status" value="1"/>
</dbReference>
<dbReference type="Gene3D" id="2.60.40.10">
    <property type="entry name" value="Immunoglobulins"/>
    <property type="match status" value="1"/>
</dbReference>